<protein>
    <recommendedName>
        <fullName evidence="4">Retrovirus-related Pol polyprotein from transposon TNT 1-94</fullName>
    </recommendedName>
</protein>
<dbReference type="EMBL" id="JAJFAZ020000008">
    <property type="protein sequence ID" value="KAI5311943.1"/>
    <property type="molecule type" value="Genomic_DNA"/>
</dbReference>
<evidence type="ECO:0000313" key="2">
    <source>
        <dbReference type="EMBL" id="KAI5311943.1"/>
    </source>
</evidence>
<reference evidence="2 3" key="1">
    <citation type="journal article" date="2022" name="G3 (Bethesda)">
        <title>Whole-genome sequence and methylome profiling of the almond [Prunus dulcis (Mill.) D.A. Webb] cultivar 'Nonpareil'.</title>
        <authorList>
            <person name="D'Amico-Willman K.M."/>
            <person name="Ouma W.Z."/>
            <person name="Meulia T."/>
            <person name="Sideli G.M."/>
            <person name="Gradziel T.M."/>
            <person name="Fresnedo-Ramirez J."/>
        </authorList>
    </citation>
    <scope>NUCLEOTIDE SEQUENCE [LARGE SCALE GENOMIC DNA]</scope>
    <source>
        <strain evidence="2">Clone GOH B32 T37-40</strain>
    </source>
</reference>
<feature type="compositionally biased region" description="Basic residues" evidence="1">
    <location>
        <begin position="79"/>
        <end position="88"/>
    </location>
</feature>
<feature type="region of interest" description="Disordered" evidence="1">
    <location>
        <begin position="64"/>
        <end position="88"/>
    </location>
</feature>
<evidence type="ECO:0008006" key="4">
    <source>
        <dbReference type="Google" id="ProtNLM"/>
    </source>
</evidence>
<organism evidence="2 3">
    <name type="scientific">Prunus dulcis</name>
    <name type="common">Almond</name>
    <name type="synonym">Amygdalus dulcis</name>
    <dbReference type="NCBI Taxonomy" id="3755"/>
    <lineage>
        <taxon>Eukaryota</taxon>
        <taxon>Viridiplantae</taxon>
        <taxon>Streptophyta</taxon>
        <taxon>Embryophyta</taxon>
        <taxon>Tracheophyta</taxon>
        <taxon>Spermatophyta</taxon>
        <taxon>Magnoliopsida</taxon>
        <taxon>eudicotyledons</taxon>
        <taxon>Gunneridae</taxon>
        <taxon>Pentapetalae</taxon>
        <taxon>rosids</taxon>
        <taxon>fabids</taxon>
        <taxon>Rosales</taxon>
        <taxon>Rosaceae</taxon>
        <taxon>Amygdaloideae</taxon>
        <taxon>Amygdaleae</taxon>
        <taxon>Prunus</taxon>
    </lineage>
</organism>
<name>A0AAD4USM3_PRUDU</name>
<proteinExistence type="predicted"/>
<evidence type="ECO:0000313" key="3">
    <source>
        <dbReference type="Proteomes" id="UP001054821"/>
    </source>
</evidence>
<accession>A0AAD4USM3</accession>
<dbReference type="AlphaFoldDB" id="A0AAD4USM3"/>
<evidence type="ECO:0000256" key="1">
    <source>
        <dbReference type="SAM" id="MobiDB-lite"/>
    </source>
</evidence>
<sequence length="88" mass="9906">MDVIIVEKILCSMTTKFAYVVCSIKESKDVTELSIDELQSSLLFHEQQMTSQVVEEKLLKVSLGDDNSRGNSSTWNIRGRGRGRGRGR</sequence>
<keyword evidence="3" id="KW-1185">Reference proteome</keyword>
<comment type="caution">
    <text evidence="2">The sequence shown here is derived from an EMBL/GenBank/DDBJ whole genome shotgun (WGS) entry which is preliminary data.</text>
</comment>
<gene>
    <name evidence="2" type="ORF">L3X38_041116</name>
</gene>
<dbReference type="Proteomes" id="UP001054821">
    <property type="component" value="Chromosome 8"/>
</dbReference>